<dbReference type="InterPro" id="IPR005955">
    <property type="entry name" value="GST_Zeta"/>
</dbReference>
<dbReference type="InterPro" id="IPR004045">
    <property type="entry name" value="Glutathione_S-Trfase_N"/>
</dbReference>
<accession>A0A6G0WZR9</accession>
<comment type="similarity">
    <text evidence="1">Belongs to the GST superfamily. Zeta family.</text>
</comment>
<dbReference type="SFLD" id="SFLDS00019">
    <property type="entry name" value="Glutathione_Transferase_(cytos"/>
    <property type="match status" value="1"/>
</dbReference>
<gene>
    <name evidence="4" type="ORF">Ae201684_009847</name>
</gene>
<proteinExistence type="inferred from homology"/>
<dbReference type="SFLD" id="SFLDG00358">
    <property type="entry name" value="Main_(cytGST)"/>
    <property type="match status" value="1"/>
</dbReference>
<dbReference type="SUPFAM" id="SSF52833">
    <property type="entry name" value="Thioredoxin-like"/>
    <property type="match status" value="1"/>
</dbReference>
<comment type="caution">
    <text evidence="4">The sequence shown here is derived from an EMBL/GenBank/DDBJ whole genome shotgun (WGS) entry which is preliminary data.</text>
</comment>
<dbReference type="Gene3D" id="1.20.1050.10">
    <property type="match status" value="1"/>
</dbReference>
<dbReference type="Pfam" id="PF14497">
    <property type="entry name" value="GST_C_3"/>
    <property type="match status" value="1"/>
</dbReference>
<dbReference type="Pfam" id="PF13409">
    <property type="entry name" value="GST_N_2"/>
    <property type="match status" value="1"/>
</dbReference>
<dbReference type="GO" id="GO:0016034">
    <property type="term" value="F:maleylacetoacetate isomerase activity"/>
    <property type="evidence" value="ECO:0007669"/>
    <property type="project" value="TreeGrafter"/>
</dbReference>
<dbReference type="PROSITE" id="PS50404">
    <property type="entry name" value="GST_NTER"/>
    <property type="match status" value="1"/>
</dbReference>
<dbReference type="PANTHER" id="PTHR42673">
    <property type="entry name" value="MALEYLACETOACETATE ISOMERASE"/>
    <property type="match status" value="1"/>
</dbReference>
<evidence type="ECO:0000259" key="2">
    <source>
        <dbReference type="PROSITE" id="PS50404"/>
    </source>
</evidence>
<dbReference type="AlphaFoldDB" id="A0A6G0WZR9"/>
<dbReference type="InterPro" id="IPR036282">
    <property type="entry name" value="Glutathione-S-Trfase_C_sf"/>
</dbReference>
<dbReference type="InterPro" id="IPR004046">
    <property type="entry name" value="GST_C"/>
</dbReference>
<sequence length="216" mass="24315">MARPILYAMGRSSCSWRVRAVLAWKGIKYESRVVNAFANDNKTEEYRKMNPNQKIPALAIDGHVLTQSIAILEYLEETRPERPLLPKDPAKRAAVRAFVDIIGADIQPIQSLSVMREISKDAAPEDQAKVTQAWCSKWIARGFEALESLLQETSGKYCFGDELTLADIYRLPQVTNARYFSMDLSVYPTLERIANTLSKEDIFLSTHPSTINDGSS</sequence>
<dbReference type="GO" id="GO:0006749">
    <property type="term" value="P:glutathione metabolic process"/>
    <property type="evidence" value="ECO:0007669"/>
    <property type="project" value="TreeGrafter"/>
</dbReference>
<dbReference type="FunFam" id="1.20.1050.10:FF:000010">
    <property type="entry name" value="Maleylacetoacetate isomerase isoform 1"/>
    <property type="match status" value="1"/>
</dbReference>
<protein>
    <recommendedName>
        <fullName evidence="6">Maleylacetoacetate isomerase</fullName>
    </recommendedName>
</protein>
<dbReference type="InterPro" id="IPR034330">
    <property type="entry name" value="GST_Zeta_C"/>
</dbReference>
<evidence type="ECO:0000313" key="4">
    <source>
        <dbReference type="EMBL" id="KAF0733020.1"/>
    </source>
</evidence>
<dbReference type="PROSITE" id="PS50405">
    <property type="entry name" value="GST_CTER"/>
    <property type="match status" value="1"/>
</dbReference>
<dbReference type="PANTHER" id="PTHR42673:SF4">
    <property type="entry name" value="MALEYLACETOACETATE ISOMERASE"/>
    <property type="match status" value="1"/>
</dbReference>
<dbReference type="NCBIfam" id="TIGR01262">
    <property type="entry name" value="maiA"/>
    <property type="match status" value="1"/>
</dbReference>
<keyword evidence="5" id="KW-1185">Reference proteome</keyword>
<feature type="domain" description="GST N-terminal" evidence="2">
    <location>
        <begin position="2"/>
        <end position="83"/>
    </location>
</feature>
<dbReference type="InterPro" id="IPR036249">
    <property type="entry name" value="Thioredoxin-like_sf"/>
</dbReference>
<evidence type="ECO:0008006" key="6">
    <source>
        <dbReference type="Google" id="ProtNLM"/>
    </source>
</evidence>
<evidence type="ECO:0000313" key="5">
    <source>
        <dbReference type="Proteomes" id="UP000481153"/>
    </source>
</evidence>
<dbReference type="InterPro" id="IPR040079">
    <property type="entry name" value="Glutathione_S-Trfase"/>
</dbReference>
<reference evidence="4 5" key="1">
    <citation type="submission" date="2019-07" db="EMBL/GenBank/DDBJ databases">
        <title>Genomics analysis of Aphanomyces spp. identifies a new class of oomycete effector associated with host adaptation.</title>
        <authorList>
            <person name="Gaulin E."/>
        </authorList>
    </citation>
    <scope>NUCLEOTIDE SEQUENCE [LARGE SCALE GENOMIC DNA]</scope>
    <source>
        <strain evidence="4 5">ATCC 201684</strain>
    </source>
</reference>
<name>A0A6G0WZR9_9STRA</name>
<dbReference type="EMBL" id="VJMJ01000126">
    <property type="protein sequence ID" value="KAF0733020.1"/>
    <property type="molecule type" value="Genomic_DNA"/>
</dbReference>
<dbReference type="SUPFAM" id="SSF47616">
    <property type="entry name" value="GST C-terminal domain-like"/>
    <property type="match status" value="1"/>
</dbReference>
<organism evidence="4 5">
    <name type="scientific">Aphanomyces euteiches</name>
    <dbReference type="NCBI Taxonomy" id="100861"/>
    <lineage>
        <taxon>Eukaryota</taxon>
        <taxon>Sar</taxon>
        <taxon>Stramenopiles</taxon>
        <taxon>Oomycota</taxon>
        <taxon>Saprolegniomycetes</taxon>
        <taxon>Saprolegniales</taxon>
        <taxon>Verrucalvaceae</taxon>
        <taxon>Aphanomyces</taxon>
    </lineage>
</organism>
<dbReference type="InterPro" id="IPR010987">
    <property type="entry name" value="Glutathione-S-Trfase_C-like"/>
</dbReference>
<dbReference type="Gene3D" id="3.40.30.10">
    <property type="entry name" value="Glutaredoxin"/>
    <property type="match status" value="1"/>
</dbReference>
<dbReference type="GO" id="GO:0005737">
    <property type="term" value="C:cytoplasm"/>
    <property type="evidence" value="ECO:0007669"/>
    <property type="project" value="InterPro"/>
</dbReference>
<dbReference type="CDD" id="cd03191">
    <property type="entry name" value="GST_C_Zeta"/>
    <property type="match status" value="1"/>
</dbReference>
<dbReference type="GO" id="GO:0004364">
    <property type="term" value="F:glutathione transferase activity"/>
    <property type="evidence" value="ECO:0007669"/>
    <property type="project" value="TreeGrafter"/>
</dbReference>
<feature type="domain" description="GST C-terminal" evidence="3">
    <location>
        <begin position="88"/>
        <end position="216"/>
    </location>
</feature>
<dbReference type="VEuPathDB" id="FungiDB:AeMF1_001767"/>
<evidence type="ECO:0000256" key="1">
    <source>
        <dbReference type="ARBA" id="ARBA00010007"/>
    </source>
</evidence>
<evidence type="ECO:0000259" key="3">
    <source>
        <dbReference type="PROSITE" id="PS50405"/>
    </source>
</evidence>
<dbReference type="Proteomes" id="UP000481153">
    <property type="component" value="Unassembled WGS sequence"/>
</dbReference>
<dbReference type="GO" id="GO:0006559">
    <property type="term" value="P:L-phenylalanine catabolic process"/>
    <property type="evidence" value="ECO:0007669"/>
    <property type="project" value="TreeGrafter"/>
</dbReference>